<dbReference type="GO" id="GO:0015934">
    <property type="term" value="C:large ribosomal subunit"/>
    <property type="evidence" value="ECO:0007669"/>
    <property type="project" value="InterPro"/>
</dbReference>
<protein>
    <submittedName>
        <fullName evidence="2">39S ribosomal protein L30, mitochondrial</fullName>
    </submittedName>
</protein>
<dbReference type="AlphaFoldDB" id="A0A6J2Y0M5"/>
<dbReference type="InterPro" id="IPR036919">
    <property type="entry name" value="Ribo_uL30_ferredoxin-like_sf"/>
</dbReference>
<dbReference type="PANTHER" id="PTHR15892">
    <property type="entry name" value="MITOCHONDRIAL RIBOSOMAL PROTEIN L30"/>
    <property type="match status" value="1"/>
</dbReference>
<accession>A0A6J2Y0M5</accession>
<dbReference type="InParanoid" id="A0A6J2Y0M5"/>
<evidence type="ECO:0000313" key="1">
    <source>
        <dbReference type="Proteomes" id="UP000504635"/>
    </source>
</evidence>
<dbReference type="OrthoDB" id="9973389at2759"/>
<keyword evidence="2" id="KW-0687">Ribonucleoprotein</keyword>
<keyword evidence="2" id="KW-0689">Ribosomal protein</keyword>
<dbReference type="SUPFAM" id="SSF55129">
    <property type="entry name" value="Ribosomal protein L30p/L7e"/>
    <property type="match status" value="1"/>
</dbReference>
<reference evidence="2" key="1">
    <citation type="submission" date="2025-08" db="UniProtKB">
        <authorList>
            <consortium name="RefSeq"/>
        </authorList>
    </citation>
    <scope>IDENTIFICATION</scope>
    <source>
        <tissue evidence="2">Gonads</tissue>
    </source>
</reference>
<dbReference type="FunCoup" id="A0A6J2Y0M5">
    <property type="interactions" value="1297"/>
</dbReference>
<evidence type="ECO:0000313" key="2">
    <source>
        <dbReference type="RefSeq" id="XP_030756851.1"/>
    </source>
</evidence>
<dbReference type="CTD" id="51263"/>
<gene>
    <name evidence="2" type="primary">LOC115882753</name>
</gene>
<dbReference type="KEGG" id="soy:115882753"/>
<dbReference type="Proteomes" id="UP000504635">
    <property type="component" value="Unplaced"/>
</dbReference>
<organism evidence="1 2">
    <name type="scientific">Sitophilus oryzae</name>
    <name type="common">Rice weevil</name>
    <name type="synonym">Curculio oryzae</name>
    <dbReference type="NCBI Taxonomy" id="7048"/>
    <lineage>
        <taxon>Eukaryota</taxon>
        <taxon>Metazoa</taxon>
        <taxon>Ecdysozoa</taxon>
        <taxon>Arthropoda</taxon>
        <taxon>Hexapoda</taxon>
        <taxon>Insecta</taxon>
        <taxon>Pterygota</taxon>
        <taxon>Neoptera</taxon>
        <taxon>Endopterygota</taxon>
        <taxon>Coleoptera</taxon>
        <taxon>Polyphaga</taxon>
        <taxon>Cucujiformia</taxon>
        <taxon>Curculionidae</taxon>
        <taxon>Dryophthorinae</taxon>
        <taxon>Sitophilus</taxon>
    </lineage>
</organism>
<dbReference type="GO" id="GO:0003735">
    <property type="term" value="F:structural constituent of ribosome"/>
    <property type="evidence" value="ECO:0007669"/>
    <property type="project" value="InterPro"/>
</dbReference>
<sequence length="182" mass="21410">MFSKKLLSLHSPLVVIQRNVGKKKYNWFNEGIQYPGFKYYPRHKDFEDPPYEPTKLFRVKRIAPLKGLSHLEKELLKSFSLDGEKNNCFNVVKNIPENNGRLWKIKHLIEIVPITFPDGFPAADDRTCLHENGELRIVKKLNTVEKQLELTENFSKLPERMDGDTIRRSLRKKWLNGFETVQ</sequence>
<proteinExistence type="predicted"/>
<dbReference type="GO" id="GO:0005739">
    <property type="term" value="C:mitochondrion"/>
    <property type="evidence" value="ECO:0007669"/>
    <property type="project" value="TreeGrafter"/>
</dbReference>
<keyword evidence="1" id="KW-1185">Reference proteome</keyword>
<dbReference type="InterPro" id="IPR005996">
    <property type="entry name" value="Ribosomal_uL30_bac-type"/>
</dbReference>
<dbReference type="GeneID" id="115882753"/>
<dbReference type="RefSeq" id="XP_030756851.1">
    <property type="nucleotide sequence ID" value="XM_030900991.1"/>
</dbReference>
<dbReference type="PANTHER" id="PTHR15892:SF2">
    <property type="entry name" value="LARGE RIBOSOMAL SUBUNIT PROTEIN UL30M"/>
    <property type="match status" value="1"/>
</dbReference>
<dbReference type="GO" id="GO:0006412">
    <property type="term" value="P:translation"/>
    <property type="evidence" value="ECO:0007669"/>
    <property type="project" value="InterPro"/>
</dbReference>
<name>A0A6J2Y0M5_SITOR</name>